<dbReference type="AlphaFoldDB" id="A0A0R1H271"/>
<dbReference type="PATRIC" id="fig|1423726.3.peg.290"/>
<feature type="binding site" evidence="3">
    <location>
        <begin position="10"/>
        <end position="17"/>
    </location>
    <ligand>
        <name>substrate</name>
    </ligand>
</feature>
<evidence type="ECO:0000313" key="4">
    <source>
        <dbReference type="EMBL" id="KRK40511.1"/>
    </source>
</evidence>
<name>A0A0R1H271_9LACO</name>
<dbReference type="SUPFAM" id="SSF53254">
    <property type="entry name" value="Phosphoglycerate mutase-like"/>
    <property type="match status" value="1"/>
</dbReference>
<dbReference type="SMART" id="SM00855">
    <property type="entry name" value="PGAM"/>
    <property type="match status" value="1"/>
</dbReference>
<dbReference type="Gene3D" id="3.40.50.1240">
    <property type="entry name" value="Phosphoglycerate mutase-like"/>
    <property type="match status" value="1"/>
</dbReference>
<feature type="active site" description="Proton donor/acceptor" evidence="2">
    <location>
        <position position="88"/>
    </location>
</feature>
<feature type="active site" description="Tele-phosphohistidine intermediate" evidence="2">
    <location>
        <position position="11"/>
    </location>
</feature>
<dbReference type="CDD" id="cd07067">
    <property type="entry name" value="HP_PGM_like"/>
    <property type="match status" value="1"/>
</dbReference>
<gene>
    <name evidence="4" type="ORF">FC07_GL000280</name>
</gene>
<dbReference type="GO" id="GO:0043456">
    <property type="term" value="P:regulation of pentose-phosphate shunt"/>
    <property type="evidence" value="ECO:0007669"/>
    <property type="project" value="TreeGrafter"/>
</dbReference>
<protein>
    <submittedName>
        <fullName evidence="4">Phosphoglycerate mutase</fullName>
    </submittedName>
</protein>
<dbReference type="RefSeq" id="WP_057903491.1">
    <property type="nucleotide sequence ID" value="NZ_AZDA01000011.1"/>
</dbReference>
<dbReference type="EMBL" id="AZDA01000011">
    <property type="protein sequence ID" value="KRK40511.1"/>
    <property type="molecule type" value="Genomic_DNA"/>
</dbReference>
<accession>A0A0R1H271</accession>
<evidence type="ECO:0000256" key="1">
    <source>
        <dbReference type="ARBA" id="ARBA00022801"/>
    </source>
</evidence>
<sequence>MAAITVYFVRHGQTYFNTYRHVQGWSDSPLTQQGILDAQQTGQRLAQIHFDQAYCSDTMRARHTAQMILQANQASALKQPQELTYFREVFFGSYEGMPAQEVWPMVSGEAKLATYPELIQKYTITQLKDRIKATDPTHQAENNAEYWQRTDAGFDYLRQHQRPGSQVLLVSHGAAMSSIVAKYGQGHYDVAQIPRNGAVTKLLVTPETVEVAYYNRVDEGPLS</sequence>
<dbReference type="GO" id="GO:0004331">
    <property type="term" value="F:fructose-2,6-bisphosphate 2-phosphatase activity"/>
    <property type="evidence" value="ECO:0007669"/>
    <property type="project" value="TreeGrafter"/>
</dbReference>
<keyword evidence="5" id="KW-1185">Reference proteome</keyword>
<dbReference type="Proteomes" id="UP000051461">
    <property type="component" value="Unassembled WGS sequence"/>
</dbReference>
<evidence type="ECO:0000256" key="3">
    <source>
        <dbReference type="PIRSR" id="PIRSR613078-2"/>
    </source>
</evidence>
<keyword evidence="1" id="KW-0378">Hydrolase</keyword>
<dbReference type="GO" id="GO:0045820">
    <property type="term" value="P:negative regulation of glycolytic process"/>
    <property type="evidence" value="ECO:0007669"/>
    <property type="project" value="TreeGrafter"/>
</dbReference>
<reference evidence="4 5" key="1">
    <citation type="journal article" date="2015" name="Genome Announc.">
        <title>Expanding the biotechnology potential of lactobacilli through comparative genomics of 213 strains and associated genera.</title>
        <authorList>
            <person name="Sun Z."/>
            <person name="Harris H.M."/>
            <person name="McCann A."/>
            <person name="Guo C."/>
            <person name="Argimon S."/>
            <person name="Zhang W."/>
            <person name="Yang X."/>
            <person name="Jeffery I.B."/>
            <person name="Cooney J.C."/>
            <person name="Kagawa T.F."/>
            <person name="Liu W."/>
            <person name="Song Y."/>
            <person name="Salvetti E."/>
            <person name="Wrobel A."/>
            <person name="Rasinkangas P."/>
            <person name="Parkhill J."/>
            <person name="Rea M.C."/>
            <person name="O'Sullivan O."/>
            <person name="Ritari J."/>
            <person name="Douillard F.P."/>
            <person name="Paul Ross R."/>
            <person name="Yang R."/>
            <person name="Briner A.E."/>
            <person name="Felis G.E."/>
            <person name="de Vos W.M."/>
            <person name="Barrangou R."/>
            <person name="Klaenhammer T.R."/>
            <person name="Caufield P.W."/>
            <person name="Cui Y."/>
            <person name="Zhang H."/>
            <person name="O'Toole P.W."/>
        </authorList>
    </citation>
    <scope>NUCLEOTIDE SEQUENCE [LARGE SCALE GENOMIC DNA]</scope>
    <source>
        <strain evidence="4 5">DSM 20003</strain>
    </source>
</reference>
<dbReference type="InterPro" id="IPR013078">
    <property type="entry name" value="His_Pase_superF_clade-1"/>
</dbReference>
<dbReference type="PANTHER" id="PTHR46517">
    <property type="entry name" value="FRUCTOSE-2,6-BISPHOSPHATASE TIGAR"/>
    <property type="match status" value="1"/>
</dbReference>
<dbReference type="InterPro" id="IPR029033">
    <property type="entry name" value="His_PPase_superfam"/>
</dbReference>
<evidence type="ECO:0000256" key="2">
    <source>
        <dbReference type="PIRSR" id="PIRSR613078-1"/>
    </source>
</evidence>
<dbReference type="PANTHER" id="PTHR46517:SF1">
    <property type="entry name" value="FRUCTOSE-2,6-BISPHOSPHATASE TIGAR"/>
    <property type="match status" value="1"/>
</dbReference>
<proteinExistence type="predicted"/>
<dbReference type="GO" id="GO:0005829">
    <property type="term" value="C:cytosol"/>
    <property type="evidence" value="ECO:0007669"/>
    <property type="project" value="TreeGrafter"/>
</dbReference>
<dbReference type="OrthoDB" id="4131070at2"/>
<evidence type="ECO:0000313" key="5">
    <source>
        <dbReference type="Proteomes" id="UP000051461"/>
    </source>
</evidence>
<feature type="binding site" evidence="3">
    <location>
        <position position="60"/>
    </location>
    <ligand>
        <name>substrate</name>
    </ligand>
</feature>
<organism evidence="4 5">
    <name type="scientific">Loigolactobacillus bifermentans DSM 20003</name>
    <dbReference type="NCBI Taxonomy" id="1423726"/>
    <lineage>
        <taxon>Bacteria</taxon>
        <taxon>Bacillati</taxon>
        <taxon>Bacillota</taxon>
        <taxon>Bacilli</taxon>
        <taxon>Lactobacillales</taxon>
        <taxon>Lactobacillaceae</taxon>
        <taxon>Loigolactobacillus</taxon>
    </lineage>
</organism>
<dbReference type="Pfam" id="PF00300">
    <property type="entry name" value="His_Phos_1"/>
    <property type="match status" value="1"/>
</dbReference>
<dbReference type="STRING" id="1423726.FC07_GL000280"/>
<comment type="caution">
    <text evidence="4">The sequence shown here is derived from an EMBL/GenBank/DDBJ whole genome shotgun (WGS) entry which is preliminary data.</text>
</comment>
<dbReference type="InterPro" id="IPR051695">
    <property type="entry name" value="Phosphoglycerate_Mutase"/>
</dbReference>